<dbReference type="EMBL" id="FONA01000008">
    <property type="protein sequence ID" value="SFE20000.1"/>
    <property type="molecule type" value="Genomic_DNA"/>
</dbReference>
<dbReference type="STRING" id="385682.SAMN05444380_10829"/>
<reference evidence="1 2" key="1">
    <citation type="submission" date="2016-10" db="EMBL/GenBank/DDBJ databases">
        <authorList>
            <person name="de Groot N.N."/>
        </authorList>
    </citation>
    <scope>NUCLEOTIDE SEQUENCE [LARGE SCALE GENOMIC DNA]</scope>
    <source>
        <strain evidence="1 2">DSM 19012</strain>
    </source>
</reference>
<keyword evidence="2" id="KW-1185">Reference proteome</keyword>
<sequence>MTNFKKQYINEVSEFYTDKTSMTKKICHNKSMYKL</sequence>
<proteinExistence type="predicted"/>
<dbReference type="InParanoid" id="A0A1I1YPW4"/>
<evidence type="ECO:0000313" key="1">
    <source>
        <dbReference type="EMBL" id="SFE20000.1"/>
    </source>
</evidence>
<gene>
    <name evidence="1" type="ORF">SAMN05444380_10829</name>
</gene>
<protein>
    <submittedName>
        <fullName evidence="1">Uncharacterized protein</fullName>
    </submittedName>
</protein>
<organism evidence="1 2">
    <name type="scientific">Thermophagus xiamenensis</name>
    <dbReference type="NCBI Taxonomy" id="385682"/>
    <lineage>
        <taxon>Bacteria</taxon>
        <taxon>Pseudomonadati</taxon>
        <taxon>Bacteroidota</taxon>
        <taxon>Bacteroidia</taxon>
        <taxon>Marinilabiliales</taxon>
        <taxon>Marinilabiliaceae</taxon>
        <taxon>Thermophagus</taxon>
    </lineage>
</organism>
<evidence type="ECO:0000313" key="2">
    <source>
        <dbReference type="Proteomes" id="UP000181976"/>
    </source>
</evidence>
<dbReference type="Proteomes" id="UP000181976">
    <property type="component" value="Unassembled WGS sequence"/>
</dbReference>
<name>A0A1I1YPW4_9BACT</name>
<dbReference type="AlphaFoldDB" id="A0A1I1YPW4"/>
<accession>A0A1I1YPW4</accession>